<proteinExistence type="predicted"/>
<name>A0A427Y0S3_9TREE</name>
<dbReference type="EMBL" id="RSCE01000003">
    <property type="protein sequence ID" value="RSH84691.1"/>
    <property type="molecule type" value="Genomic_DNA"/>
</dbReference>
<feature type="region of interest" description="Disordered" evidence="1">
    <location>
        <begin position="1"/>
        <end position="24"/>
    </location>
</feature>
<dbReference type="RefSeq" id="XP_028478139.1">
    <property type="nucleotide sequence ID" value="XM_028621687.1"/>
</dbReference>
<accession>A0A427Y0S3</accession>
<organism evidence="2 3">
    <name type="scientific">Apiotrichum porosum</name>
    <dbReference type="NCBI Taxonomy" id="105984"/>
    <lineage>
        <taxon>Eukaryota</taxon>
        <taxon>Fungi</taxon>
        <taxon>Dikarya</taxon>
        <taxon>Basidiomycota</taxon>
        <taxon>Agaricomycotina</taxon>
        <taxon>Tremellomycetes</taxon>
        <taxon>Trichosporonales</taxon>
        <taxon>Trichosporonaceae</taxon>
        <taxon>Apiotrichum</taxon>
    </lineage>
</organism>
<reference evidence="2 3" key="1">
    <citation type="submission" date="2018-11" db="EMBL/GenBank/DDBJ databases">
        <title>Genome sequence of Apiotrichum porosum DSM 27194.</title>
        <authorList>
            <person name="Aliyu H."/>
            <person name="Gorte O."/>
            <person name="Ochsenreither K."/>
        </authorList>
    </citation>
    <scope>NUCLEOTIDE SEQUENCE [LARGE SCALE GENOMIC DNA]</scope>
    <source>
        <strain evidence="2 3">DSM 27194</strain>
    </source>
</reference>
<dbReference type="GeneID" id="39590758"/>
<feature type="compositionally biased region" description="Basic and acidic residues" evidence="1">
    <location>
        <begin position="15"/>
        <end position="24"/>
    </location>
</feature>
<evidence type="ECO:0000313" key="2">
    <source>
        <dbReference type="EMBL" id="RSH84691.1"/>
    </source>
</evidence>
<keyword evidence="3" id="KW-1185">Reference proteome</keyword>
<sequence length="129" mass="14500">MGGWDDYPLLADPNDDPKPEQPPRLVDKHLAANRSTIPLFVEGSVYRSICDCGHETVSDMYWAEERERPLLFPTLWCDRTAHPVYRAASSCVANIPLDKLLRDLAMVATKKRGDASVIRLATSADWQAM</sequence>
<protein>
    <submittedName>
        <fullName evidence="2">Uncharacterized protein</fullName>
    </submittedName>
</protein>
<dbReference type="Proteomes" id="UP000279236">
    <property type="component" value="Unassembled WGS sequence"/>
</dbReference>
<evidence type="ECO:0000313" key="3">
    <source>
        <dbReference type="Proteomes" id="UP000279236"/>
    </source>
</evidence>
<dbReference type="AlphaFoldDB" id="A0A427Y0S3"/>
<gene>
    <name evidence="2" type="ORF">EHS24_006215</name>
</gene>
<evidence type="ECO:0000256" key="1">
    <source>
        <dbReference type="SAM" id="MobiDB-lite"/>
    </source>
</evidence>
<comment type="caution">
    <text evidence="2">The sequence shown here is derived from an EMBL/GenBank/DDBJ whole genome shotgun (WGS) entry which is preliminary data.</text>
</comment>